<dbReference type="eggNOG" id="KOG1176">
    <property type="taxonomic scope" value="Eukaryota"/>
</dbReference>
<dbReference type="OMA" id="PNSSFWY"/>
<reference evidence="7" key="1">
    <citation type="submission" date="2025-08" db="UniProtKB">
        <authorList>
            <consortium name="RefSeq"/>
        </authorList>
    </citation>
    <scope>IDENTIFICATION</scope>
</reference>
<feature type="domain" description="AMP-dependent synthetase/ligase" evidence="4">
    <location>
        <begin position="66"/>
        <end position="407"/>
    </location>
</feature>
<dbReference type="FunFam" id="3.30.300.30:FF:000007">
    <property type="entry name" value="4-coumarate--CoA ligase 2"/>
    <property type="match status" value="1"/>
</dbReference>
<evidence type="ECO:0000259" key="5">
    <source>
        <dbReference type="Pfam" id="PF13193"/>
    </source>
</evidence>
<dbReference type="Gene3D" id="3.40.50.980">
    <property type="match status" value="2"/>
</dbReference>
<dbReference type="KEGG" id="nnu:104611494"/>
<keyword evidence="2" id="KW-0436">Ligase</keyword>
<feature type="region of interest" description="Disordered" evidence="3">
    <location>
        <begin position="1"/>
        <end position="40"/>
    </location>
</feature>
<sequence length="511" mass="55478">MISVATPETQPPQITPEAPQVTPEPPQITPQIPPTENPAPETFIFRSKLPDIPISNHLPLHRYCFEKLSEFPDRPCLITGSNGRIYTFAETHLICQKTAVGLSNLGIKKGDVIMVLLQNSPEFVFSFMGASMLGAITTTANPFYTPAEIFKQFSTSGAKLIITQSQYVDKLRDSENFPKIGEGLTVVTVDDPPENCIHFSVLSESDERELPSVSIDPDDPVALPFSSGTTGLPKGVILTHKSLISSVAQQVDGENPNLHLKTEDVFLCVLPLFHIFSLNSVLLCSLRAGTGVLLMQKFEIGALLDLIQRYRVSVAAVVPPLVLALAKNQMVENFDLSSIRIILSGAAPLGKELEEALHSKVPQAVFGQGYGMTEAGPVLSMCPGFAKQPFPTKSGSCGTVVRNAEYKGFQVPPAELEALLVSHPSIADAAVVPQKDAVAGEVPVAFVVRSNGFDLTEESVKEFIAKQVVFYKKLHKVYFVHAVPKSPSGKILRKDLRAKLETNSHTEIKSS</sequence>
<dbReference type="RefSeq" id="XP_010276877.1">
    <property type="nucleotide sequence ID" value="XM_010278575.2"/>
</dbReference>
<dbReference type="PROSITE" id="PS00455">
    <property type="entry name" value="AMP_BINDING"/>
    <property type="match status" value="1"/>
</dbReference>
<dbReference type="SUPFAM" id="SSF56801">
    <property type="entry name" value="Acetyl-CoA synthetase-like"/>
    <property type="match status" value="1"/>
</dbReference>
<evidence type="ECO:0000259" key="4">
    <source>
        <dbReference type="Pfam" id="PF00501"/>
    </source>
</evidence>
<dbReference type="GeneID" id="104611494"/>
<dbReference type="InParanoid" id="A0A1U8B782"/>
<dbReference type="STRING" id="4432.A0A1U8B782"/>
<comment type="similarity">
    <text evidence="1">Belongs to the ATP-dependent AMP-binding enzyme family.</text>
</comment>
<dbReference type="Pfam" id="PF13193">
    <property type="entry name" value="AMP-binding_C"/>
    <property type="match status" value="1"/>
</dbReference>
<evidence type="ECO:0000256" key="2">
    <source>
        <dbReference type="ARBA" id="ARBA00022598"/>
    </source>
</evidence>
<proteinExistence type="inferred from homology"/>
<dbReference type="InterPro" id="IPR025110">
    <property type="entry name" value="AMP-bd_C"/>
</dbReference>
<dbReference type="OrthoDB" id="10253869at2759"/>
<gene>
    <name evidence="7" type="primary">LOC104611494</name>
</gene>
<dbReference type="Pfam" id="PF00501">
    <property type="entry name" value="AMP-binding"/>
    <property type="match status" value="1"/>
</dbReference>
<organism evidence="6 7">
    <name type="scientific">Nelumbo nucifera</name>
    <name type="common">Sacred lotus</name>
    <dbReference type="NCBI Taxonomy" id="4432"/>
    <lineage>
        <taxon>Eukaryota</taxon>
        <taxon>Viridiplantae</taxon>
        <taxon>Streptophyta</taxon>
        <taxon>Embryophyta</taxon>
        <taxon>Tracheophyta</taxon>
        <taxon>Spermatophyta</taxon>
        <taxon>Magnoliopsida</taxon>
        <taxon>Proteales</taxon>
        <taxon>Nelumbonaceae</taxon>
        <taxon>Nelumbo</taxon>
    </lineage>
</organism>
<dbReference type="InterPro" id="IPR000873">
    <property type="entry name" value="AMP-dep_synth/lig_dom"/>
</dbReference>
<accession>A0A1U8B782</accession>
<dbReference type="PANTHER" id="PTHR24096">
    <property type="entry name" value="LONG-CHAIN-FATTY-ACID--COA LIGASE"/>
    <property type="match status" value="1"/>
</dbReference>
<evidence type="ECO:0000256" key="3">
    <source>
        <dbReference type="SAM" id="MobiDB-lite"/>
    </source>
</evidence>
<dbReference type="Gene3D" id="3.30.300.30">
    <property type="match status" value="1"/>
</dbReference>
<dbReference type="InterPro" id="IPR020845">
    <property type="entry name" value="AMP-binding_CS"/>
</dbReference>
<dbReference type="AlphaFoldDB" id="A0A1U8B782"/>
<protein>
    <submittedName>
        <fullName evidence="7">4-coumarate--CoA ligase 2-like</fullName>
    </submittedName>
</protein>
<dbReference type="FunCoup" id="A0A1U8B782">
    <property type="interactions" value="1530"/>
</dbReference>
<dbReference type="PANTHER" id="PTHR24096:SF169">
    <property type="entry name" value="4-COUMARATE--COA LIGASE 3"/>
    <property type="match status" value="1"/>
</dbReference>
<feature type="domain" description="AMP-binding enzyme C-terminal" evidence="5">
    <location>
        <begin position="415"/>
        <end position="490"/>
    </location>
</feature>
<dbReference type="GO" id="GO:0016207">
    <property type="term" value="F:4-coumarate-CoA ligase activity"/>
    <property type="evidence" value="ECO:0000318"/>
    <property type="project" value="GO_Central"/>
</dbReference>
<feature type="compositionally biased region" description="Pro residues" evidence="3">
    <location>
        <begin position="22"/>
        <end position="37"/>
    </location>
</feature>
<evidence type="ECO:0000256" key="1">
    <source>
        <dbReference type="ARBA" id="ARBA00006432"/>
    </source>
</evidence>
<evidence type="ECO:0000313" key="6">
    <source>
        <dbReference type="Proteomes" id="UP000189703"/>
    </source>
</evidence>
<name>A0A1U8B782_NELNU</name>
<dbReference type="InterPro" id="IPR045851">
    <property type="entry name" value="AMP-bd_C_sf"/>
</dbReference>
<dbReference type="Proteomes" id="UP000189703">
    <property type="component" value="Unplaced"/>
</dbReference>
<keyword evidence="6" id="KW-1185">Reference proteome</keyword>
<evidence type="ECO:0000313" key="7">
    <source>
        <dbReference type="RefSeq" id="XP_010276877.1"/>
    </source>
</evidence>